<sequence length="63" mass="7494">MSELVMREEYINFLRRHRDKQVIKVVSGVRRAGKSTLFKLFQDELLFEGVNQSQIIAINLYKH</sequence>
<proteinExistence type="predicted"/>
<dbReference type="RefSeq" id="WP_219502822.1">
    <property type="nucleotide sequence ID" value="NZ_CP079981.1"/>
</dbReference>
<dbReference type="AlphaFoldDB" id="A0AAJ4PAR9"/>
<name>A0AAJ4PAR9_9STAP</name>
<protein>
    <submittedName>
        <fullName evidence="1">AAA family ATPase</fullName>
    </submittedName>
</protein>
<evidence type="ECO:0000313" key="1">
    <source>
        <dbReference type="EMBL" id="QYA42035.1"/>
    </source>
</evidence>
<organism evidence="1 2">
    <name type="scientific">Macrococcoides bohemicum</name>
    <dbReference type="NCBI Taxonomy" id="1903056"/>
    <lineage>
        <taxon>Bacteria</taxon>
        <taxon>Bacillati</taxon>
        <taxon>Bacillota</taxon>
        <taxon>Bacilli</taxon>
        <taxon>Bacillales</taxon>
        <taxon>Staphylococcaceae</taxon>
        <taxon>Macrococcoides</taxon>
    </lineage>
</organism>
<dbReference type="EMBL" id="CP079981">
    <property type="protein sequence ID" value="QYA42035.1"/>
    <property type="molecule type" value="Genomic_DNA"/>
</dbReference>
<accession>A0AAJ4PAR9</accession>
<evidence type="ECO:0000313" key="2">
    <source>
        <dbReference type="Proteomes" id="UP000826802"/>
    </source>
</evidence>
<reference evidence="1 2" key="1">
    <citation type="submission" date="2021-07" db="EMBL/GenBank/DDBJ databases">
        <title>Prevalence and characterization of methicillin-resistant Macrococcus spp. in food producing animals and meat in Switzerland in 2019.</title>
        <authorList>
            <person name="Keller J.E."/>
            <person name="Schwendener S."/>
            <person name="Neuenschwander J."/>
            <person name="Overesch G."/>
            <person name="Perreten V."/>
        </authorList>
    </citation>
    <scope>NUCLEOTIDE SEQUENCE [LARGE SCALE GENOMIC DNA]</scope>
    <source>
        <strain evidence="1 2">19Msa0936</strain>
    </source>
</reference>
<dbReference type="Proteomes" id="UP000826802">
    <property type="component" value="Chromosome"/>
</dbReference>
<keyword evidence="2" id="KW-1185">Reference proteome</keyword>
<gene>
    <name evidence="1" type="ORF">KYI11_10605</name>
</gene>